<sequence length="276" mass="29366">MLFVFSLLVLPALAQRPSDASLCDYYAIQQFGVNTTTTQFNLVQSILALAFAGPSGLSKVSSDITGIFNPGTYQSTNVDLGPWFNGSIDSTNVNGQASSVNWIDGGWKAPLTAFLAGKTSSISLIHSSEFFTHQFSAFNNLIGCSEPAPVPPQITRNLAYVHKFMDLNHTEIGHFINQITLSAAYFGFAEEDSDELNTQMNAVFNVRCSPAVGTQLYSLCQDETCPLAPNPNCAVYADLGPSGIISAAPTATAAQFTPTIVVTTVTPSSTSKPTVS</sequence>
<organism evidence="1 2">
    <name type="scientific">Mollisia scopiformis</name>
    <name type="common">Conifer needle endophyte fungus</name>
    <name type="synonym">Phialocephala scopiformis</name>
    <dbReference type="NCBI Taxonomy" id="149040"/>
    <lineage>
        <taxon>Eukaryota</taxon>
        <taxon>Fungi</taxon>
        <taxon>Dikarya</taxon>
        <taxon>Ascomycota</taxon>
        <taxon>Pezizomycotina</taxon>
        <taxon>Leotiomycetes</taxon>
        <taxon>Helotiales</taxon>
        <taxon>Mollisiaceae</taxon>
        <taxon>Mollisia</taxon>
    </lineage>
</organism>
<protein>
    <submittedName>
        <fullName evidence="1">Uncharacterized protein</fullName>
    </submittedName>
</protein>
<proteinExistence type="predicted"/>
<dbReference type="InParanoid" id="A0A132BDD3"/>
<feature type="non-terminal residue" evidence="1">
    <location>
        <position position="276"/>
    </location>
</feature>
<name>A0A132BDD3_MOLSC</name>
<dbReference type="KEGG" id="psco:LY89DRAFT_626981"/>
<dbReference type="AlphaFoldDB" id="A0A132BDD3"/>
<dbReference type="GeneID" id="28820854"/>
<dbReference type="EMBL" id="KQ947429">
    <property type="protein sequence ID" value="KUJ10440.1"/>
    <property type="molecule type" value="Genomic_DNA"/>
</dbReference>
<dbReference type="OrthoDB" id="2110578at2759"/>
<reference evidence="1 2" key="1">
    <citation type="submission" date="2015-10" db="EMBL/GenBank/DDBJ databases">
        <title>Full genome of DAOMC 229536 Phialocephala scopiformis, a fungal endophyte of spruce producing the potent anti-insectan compound rugulosin.</title>
        <authorList>
            <consortium name="DOE Joint Genome Institute"/>
            <person name="Walker A.K."/>
            <person name="Frasz S.L."/>
            <person name="Seifert K.A."/>
            <person name="Miller J.D."/>
            <person name="Mondo S.J."/>
            <person name="Labutti K."/>
            <person name="Lipzen A."/>
            <person name="Dockter R."/>
            <person name="Kennedy M."/>
            <person name="Grigoriev I.V."/>
            <person name="Spatafora J.W."/>
        </authorList>
    </citation>
    <scope>NUCLEOTIDE SEQUENCE [LARGE SCALE GENOMIC DNA]</scope>
    <source>
        <strain evidence="1 2">CBS 120377</strain>
    </source>
</reference>
<accession>A0A132BDD3</accession>
<evidence type="ECO:0000313" key="1">
    <source>
        <dbReference type="EMBL" id="KUJ10440.1"/>
    </source>
</evidence>
<keyword evidence="2" id="KW-1185">Reference proteome</keyword>
<dbReference type="RefSeq" id="XP_018064795.1">
    <property type="nucleotide sequence ID" value="XM_018211128.1"/>
</dbReference>
<gene>
    <name evidence="1" type="ORF">LY89DRAFT_626981</name>
</gene>
<dbReference type="STRING" id="149040.A0A132BDD3"/>
<evidence type="ECO:0000313" key="2">
    <source>
        <dbReference type="Proteomes" id="UP000070700"/>
    </source>
</evidence>
<dbReference type="Proteomes" id="UP000070700">
    <property type="component" value="Unassembled WGS sequence"/>
</dbReference>